<dbReference type="RefSeq" id="WP_013657660.1">
    <property type="nucleotide sequence ID" value="NC_015275.1"/>
</dbReference>
<accession>F2JJ74</accession>
<evidence type="ECO:0000256" key="4">
    <source>
        <dbReference type="ARBA" id="ARBA00022813"/>
    </source>
</evidence>
<dbReference type="CDD" id="cd06529">
    <property type="entry name" value="S24_LexA-like"/>
    <property type="match status" value="1"/>
</dbReference>
<dbReference type="GO" id="GO:0003677">
    <property type="term" value="F:DNA binding"/>
    <property type="evidence" value="ECO:0007669"/>
    <property type="project" value="InterPro"/>
</dbReference>
<dbReference type="InterPro" id="IPR050077">
    <property type="entry name" value="LexA_repressor"/>
</dbReference>
<dbReference type="InterPro" id="IPR027417">
    <property type="entry name" value="P-loop_NTPase"/>
</dbReference>
<evidence type="ECO:0000256" key="5">
    <source>
        <dbReference type="ARBA" id="ARBA00023204"/>
    </source>
</evidence>
<dbReference type="InterPro" id="IPR039418">
    <property type="entry name" value="LexA-like"/>
</dbReference>
<dbReference type="InterPro" id="IPR036286">
    <property type="entry name" value="LexA/Signal_pep-like_sf"/>
</dbReference>
<feature type="domain" description="Peptidase S24/S26A/S26B/S26C" evidence="8">
    <location>
        <begin position="369"/>
        <end position="483"/>
    </location>
</feature>
<dbReference type="GO" id="GO:0006281">
    <property type="term" value="P:DNA repair"/>
    <property type="evidence" value="ECO:0007669"/>
    <property type="project" value="UniProtKB-KW"/>
</dbReference>
<dbReference type="HOGENOM" id="CLU_018674_0_0_9"/>
<evidence type="ECO:0000256" key="2">
    <source>
        <dbReference type="ARBA" id="ARBA00022763"/>
    </source>
</evidence>
<keyword evidence="2" id="KW-0227">DNA damage</keyword>
<keyword evidence="10" id="KW-1185">Reference proteome</keyword>
<dbReference type="Proteomes" id="UP000008467">
    <property type="component" value="Chromosome"/>
</dbReference>
<dbReference type="SUPFAM" id="SSF52540">
    <property type="entry name" value="P-loop containing nucleoside triphosphate hydrolases"/>
    <property type="match status" value="1"/>
</dbReference>
<dbReference type="AlphaFoldDB" id="F2JJ74"/>
<organism evidence="9 10">
    <name type="scientific">Cellulosilyticum lentocellum (strain ATCC 49066 / DSM 5427 / NCIMB 11756 / RHM5)</name>
    <name type="common">Clostridium lentocellum</name>
    <dbReference type="NCBI Taxonomy" id="642492"/>
    <lineage>
        <taxon>Bacteria</taxon>
        <taxon>Bacillati</taxon>
        <taxon>Bacillota</taxon>
        <taxon>Clostridia</taxon>
        <taxon>Lachnospirales</taxon>
        <taxon>Cellulosilyticaceae</taxon>
        <taxon>Cellulosilyticum</taxon>
    </lineage>
</organism>
<protein>
    <submittedName>
        <fullName evidence="9">Peptidase S24/S26A/S26B, conserved region</fullName>
    </submittedName>
</protein>
<dbReference type="GO" id="GO:0009432">
    <property type="term" value="P:SOS response"/>
    <property type="evidence" value="ECO:0007669"/>
    <property type="project" value="UniProtKB-KW"/>
</dbReference>
<dbReference type="GO" id="GO:0016787">
    <property type="term" value="F:hydrolase activity"/>
    <property type="evidence" value="ECO:0007669"/>
    <property type="project" value="UniProtKB-KW"/>
</dbReference>
<proteinExistence type="inferred from homology"/>
<reference evidence="9 10" key="1">
    <citation type="journal article" date="2011" name="J. Bacteriol.">
        <title>Complete genome sequence of the cellulose-degrading bacterium Cellulosilyticum lentocellum.</title>
        <authorList>
            <consortium name="US DOE Joint Genome Institute"/>
            <person name="Miller D.A."/>
            <person name="Suen G."/>
            <person name="Bruce D."/>
            <person name="Copeland A."/>
            <person name="Cheng J.F."/>
            <person name="Detter C."/>
            <person name="Goodwin L.A."/>
            <person name="Han C.S."/>
            <person name="Hauser L.J."/>
            <person name="Land M.L."/>
            <person name="Lapidus A."/>
            <person name="Lucas S."/>
            <person name="Meincke L."/>
            <person name="Pitluck S."/>
            <person name="Tapia R."/>
            <person name="Teshima H."/>
            <person name="Woyke T."/>
            <person name="Fox B.G."/>
            <person name="Angert E.R."/>
            <person name="Currie C.R."/>
        </authorList>
    </citation>
    <scope>NUCLEOTIDE SEQUENCE [LARGE SCALE GENOMIC DNA]</scope>
    <source>
        <strain evidence="10">ATCC 49066 / DSM 5427 / NCIMB 11756 / RHM5</strain>
    </source>
</reference>
<name>F2JJ74_CELLD</name>
<dbReference type="PANTHER" id="PTHR33516">
    <property type="entry name" value="LEXA REPRESSOR"/>
    <property type="match status" value="1"/>
</dbReference>
<dbReference type="STRING" id="642492.Clole_2666"/>
<evidence type="ECO:0000313" key="9">
    <source>
        <dbReference type="EMBL" id="ADZ84367.1"/>
    </source>
</evidence>
<dbReference type="eggNOG" id="COG1974">
    <property type="taxonomic scope" value="Bacteria"/>
</dbReference>
<comment type="similarity">
    <text evidence="1 7">Belongs to the peptidase S24 family.</text>
</comment>
<dbReference type="InterPro" id="IPR015927">
    <property type="entry name" value="Peptidase_S24_S26A/B/C"/>
</dbReference>
<dbReference type="PANTHER" id="PTHR33516:SF2">
    <property type="entry name" value="LEXA REPRESSOR-RELATED"/>
    <property type="match status" value="1"/>
</dbReference>
<dbReference type="KEGG" id="cle:Clole_2666"/>
<dbReference type="SUPFAM" id="SSF51306">
    <property type="entry name" value="LexA/Signal peptidase"/>
    <property type="match status" value="1"/>
</dbReference>
<gene>
    <name evidence="9" type="ordered locus">Clole_2666</name>
</gene>
<keyword evidence="5" id="KW-0234">DNA repair</keyword>
<dbReference type="PRINTS" id="PR00726">
    <property type="entry name" value="LEXASERPTASE"/>
</dbReference>
<keyword evidence="6" id="KW-0742">SOS response</keyword>
<evidence type="ECO:0000256" key="7">
    <source>
        <dbReference type="RuleBase" id="RU003991"/>
    </source>
</evidence>
<keyword evidence="3 7" id="KW-0378">Hydrolase</keyword>
<evidence type="ECO:0000256" key="3">
    <source>
        <dbReference type="ARBA" id="ARBA00022801"/>
    </source>
</evidence>
<evidence type="ECO:0000259" key="8">
    <source>
        <dbReference type="Pfam" id="PF00717"/>
    </source>
</evidence>
<dbReference type="EMBL" id="CP002582">
    <property type="protein sequence ID" value="ADZ84367.1"/>
    <property type="molecule type" value="Genomic_DNA"/>
</dbReference>
<evidence type="ECO:0000256" key="1">
    <source>
        <dbReference type="ARBA" id="ARBA00007484"/>
    </source>
</evidence>
<dbReference type="InterPro" id="IPR006197">
    <property type="entry name" value="Peptidase_S24_LexA"/>
</dbReference>
<dbReference type="GO" id="GO:0006355">
    <property type="term" value="P:regulation of DNA-templated transcription"/>
    <property type="evidence" value="ECO:0007669"/>
    <property type="project" value="InterPro"/>
</dbReference>
<dbReference type="Gene3D" id="3.40.50.300">
    <property type="entry name" value="P-loop containing nucleotide triphosphate hydrolases"/>
    <property type="match status" value="1"/>
</dbReference>
<sequence>MQKLTYSQKKIAHHPITGQSIIKGEEQAGKTTIGIARMLYLLENTGKKLLFVAIKSEAYEVAKQQLATVKSIENMSLFESDSHLNQGIIYRLEDLLVQLAQECFKEKPYIYIEEIPEMLLEEAIHQVKKEYPRVKCLKEKRLLKEEMKWMDVKGYTSLEGYLDADRVGCEMKWPKKGKTRQALWALKTYIEVELEEQGKMTTSQRDLRLLIALKEGRLKGQYVHLIVDDAHLLTEVQLELLGLLRKEQKGEVLFLVAIKPEFSRMLGLTRGTSYKKLGYDMTGRVRRLKGMRQKGKVKAKKQISLEPTPLEIFMTNQLNNHQASHLPWYVETYKYINKLTGLETIFKQDTSAGETYIDEVKQEDVQSLPIYSDIAAGMPIEVVDDTCGSFEIPGELTGHKKNTYMLHVQGDSMIGAGIDDGDYVVIQAGSVSDHEIAAIYYNGAITLKRIVQEEEHILLVSENPKYRPIVIEDGEFRAMGKLIGVIKNL</sequence>
<evidence type="ECO:0000313" key="10">
    <source>
        <dbReference type="Proteomes" id="UP000008467"/>
    </source>
</evidence>
<dbReference type="Gene3D" id="2.10.109.10">
    <property type="entry name" value="Umud Fragment, subunit A"/>
    <property type="match status" value="1"/>
</dbReference>
<evidence type="ECO:0000256" key="6">
    <source>
        <dbReference type="ARBA" id="ARBA00023236"/>
    </source>
</evidence>
<dbReference type="Pfam" id="PF00717">
    <property type="entry name" value="Peptidase_S24"/>
    <property type="match status" value="1"/>
</dbReference>
<keyword evidence="4 7" id="KW-0068">Autocatalytic cleavage</keyword>